<feature type="region of interest" description="Disordered" evidence="1">
    <location>
        <begin position="156"/>
        <end position="228"/>
    </location>
</feature>
<feature type="compositionally biased region" description="Low complexity" evidence="1">
    <location>
        <begin position="158"/>
        <end position="167"/>
    </location>
</feature>
<dbReference type="EMBL" id="KV946913">
    <property type="protein sequence ID" value="PIO25685.1"/>
    <property type="molecule type" value="Genomic_DNA"/>
</dbReference>
<dbReference type="PANTHER" id="PTHR15256">
    <property type="entry name" value="INTEGRAL MEMBRANE PROTEIN DGCR2/IDD"/>
    <property type="match status" value="1"/>
</dbReference>
<evidence type="ECO:0000256" key="2">
    <source>
        <dbReference type="SAM" id="SignalP"/>
    </source>
</evidence>
<reference evidence="4" key="1">
    <citation type="journal article" date="2017" name="Nat. Commun.">
        <title>The North American bullfrog draft genome provides insight into hormonal regulation of long noncoding RNA.</title>
        <authorList>
            <person name="Hammond S.A."/>
            <person name="Warren R.L."/>
            <person name="Vandervalk B.P."/>
            <person name="Kucuk E."/>
            <person name="Khan H."/>
            <person name="Gibb E.A."/>
            <person name="Pandoh P."/>
            <person name="Kirk H."/>
            <person name="Zhao Y."/>
            <person name="Jones M."/>
            <person name="Mungall A.J."/>
            <person name="Coope R."/>
            <person name="Pleasance S."/>
            <person name="Moore R.A."/>
            <person name="Holt R.A."/>
            <person name="Round J.M."/>
            <person name="Ohora S."/>
            <person name="Walle B.V."/>
            <person name="Veldhoen N."/>
            <person name="Helbing C.C."/>
            <person name="Birol I."/>
        </authorList>
    </citation>
    <scope>NUCLEOTIDE SEQUENCE [LARGE SCALE GENOMIC DNA]</scope>
</reference>
<gene>
    <name evidence="3" type="ORF">AB205_0218420</name>
</gene>
<evidence type="ECO:0008006" key="5">
    <source>
        <dbReference type="Google" id="ProtNLM"/>
    </source>
</evidence>
<dbReference type="PANTHER" id="PTHR15256:SF6">
    <property type="entry name" value="INTEGRAL MEMBRANE PROTEIN DGCR2_IDD"/>
    <property type="match status" value="1"/>
</dbReference>
<proteinExistence type="predicted"/>
<organism evidence="3 4">
    <name type="scientific">Aquarana catesbeiana</name>
    <name type="common">American bullfrog</name>
    <name type="synonym">Rana catesbeiana</name>
    <dbReference type="NCBI Taxonomy" id="8400"/>
    <lineage>
        <taxon>Eukaryota</taxon>
        <taxon>Metazoa</taxon>
        <taxon>Chordata</taxon>
        <taxon>Craniata</taxon>
        <taxon>Vertebrata</taxon>
        <taxon>Euteleostomi</taxon>
        <taxon>Amphibia</taxon>
        <taxon>Batrachia</taxon>
        <taxon>Anura</taxon>
        <taxon>Neobatrachia</taxon>
        <taxon>Ranoidea</taxon>
        <taxon>Ranidae</taxon>
        <taxon>Aquarana</taxon>
    </lineage>
</organism>
<dbReference type="InterPro" id="IPR042378">
    <property type="entry name" value="IDD"/>
</dbReference>
<sequence>MSSILSSSTLSIALSSFVSCIGLLLTKIVHTDEDLSIDFTIIANVNEKTIMQTVNGFKETVMSLLVHHFNLGRRMPGFDYGPDGFGTGLTPLHLSDDGEGGAFHFHEPPPPYTAYKYSDIQHPDDPPPPYEASICPDIILCSTTDQVTRQSTVLGQLSTASSSNASSPQTTEEPLPPSGLQLPQPQQETEDAEGSSLLVAPSILQNEAFSSPGQTGPSPSNCSLNTVV</sequence>
<accession>A0A2G9RD38</accession>
<feature type="compositionally biased region" description="Polar residues" evidence="1">
    <location>
        <begin position="203"/>
        <end position="228"/>
    </location>
</feature>
<dbReference type="Proteomes" id="UP000228934">
    <property type="component" value="Unassembled WGS sequence"/>
</dbReference>
<protein>
    <recommendedName>
        <fullName evidence="5">SEA domain-containing protein</fullName>
    </recommendedName>
</protein>
<keyword evidence="2" id="KW-0732">Signal</keyword>
<dbReference type="GO" id="GO:0016020">
    <property type="term" value="C:membrane"/>
    <property type="evidence" value="ECO:0007669"/>
    <property type="project" value="TreeGrafter"/>
</dbReference>
<feature type="compositionally biased region" description="Low complexity" evidence="1">
    <location>
        <begin position="178"/>
        <end position="187"/>
    </location>
</feature>
<name>A0A2G9RD38_AQUCT</name>
<evidence type="ECO:0000313" key="3">
    <source>
        <dbReference type="EMBL" id="PIO25685.1"/>
    </source>
</evidence>
<dbReference type="OrthoDB" id="8998425at2759"/>
<evidence type="ECO:0000313" key="4">
    <source>
        <dbReference type="Proteomes" id="UP000228934"/>
    </source>
</evidence>
<keyword evidence="4" id="KW-1185">Reference proteome</keyword>
<feature type="chain" id="PRO_5013607554" description="SEA domain-containing protein" evidence="2">
    <location>
        <begin position="32"/>
        <end position="228"/>
    </location>
</feature>
<dbReference type="AlphaFoldDB" id="A0A2G9RD38"/>
<evidence type="ECO:0000256" key="1">
    <source>
        <dbReference type="SAM" id="MobiDB-lite"/>
    </source>
</evidence>
<feature type="signal peptide" evidence="2">
    <location>
        <begin position="1"/>
        <end position="31"/>
    </location>
</feature>